<feature type="domain" description="Nephrocystin 3-like N-terminal" evidence="2">
    <location>
        <begin position="1"/>
        <end position="116"/>
    </location>
</feature>
<feature type="non-terminal residue" evidence="3">
    <location>
        <position position="116"/>
    </location>
</feature>
<keyword evidence="1" id="KW-0677">Repeat</keyword>
<evidence type="ECO:0000256" key="1">
    <source>
        <dbReference type="ARBA" id="ARBA00022737"/>
    </source>
</evidence>
<dbReference type="STRING" id="71717.A0A4Y7SB08"/>
<name>A0A4Y7SB08_COPMI</name>
<dbReference type="EMBL" id="QPFP01000245">
    <property type="protein sequence ID" value="TEB18532.1"/>
    <property type="molecule type" value="Genomic_DNA"/>
</dbReference>
<proteinExistence type="predicted"/>
<evidence type="ECO:0000313" key="4">
    <source>
        <dbReference type="Proteomes" id="UP000298030"/>
    </source>
</evidence>
<keyword evidence="4" id="KW-1185">Reference proteome</keyword>
<organism evidence="3 4">
    <name type="scientific">Coprinellus micaceus</name>
    <name type="common">Glistening ink-cap mushroom</name>
    <name type="synonym">Coprinus micaceus</name>
    <dbReference type="NCBI Taxonomy" id="71717"/>
    <lineage>
        <taxon>Eukaryota</taxon>
        <taxon>Fungi</taxon>
        <taxon>Dikarya</taxon>
        <taxon>Basidiomycota</taxon>
        <taxon>Agaricomycotina</taxon>
        <taxon>Agaricomycetes</taxon>
        <taxon>Agaricomycetidae</taxon>
        <taxon>Agaricales</taxon>
        <taxon>Agaricineae</taxon>
        <taxon>Psathyrellaceae</taxon>
        <taxon>Coprinellus</taxon>
    </lineage>
</organism>
<evidence type="ECO:0000313" key="3">
    <source>
        <dbReference type="EMBL" id="TEB18532.1"/>
    </source>
</evidence>
<comment type="caution">
    <text evidence="3">The sequence shown here is derived from an EMBL/GenBank/DDBJ whole genome shotgun (WGS) entry which is preliminary data.</text>
</comment>
<dbReference type="InterPro" id="IPR027417">
    <property type="entry name" value="P-loop_NTPase"/>
</dbReference>
<feature type="non-terminal residue" evidence="3">
    <location>
        <position position="1"/>
    </location>
</feature>
<dbReference type="Pfam" id="PF24883">
    <property type="entry name" value="NPHP3_N"/>
    <property type="match status" value="1"/>
</dbReference>
<evidence type="ECO:0000259" key="2">
    <source>
        <dbReference type="Pfam" id="PF24883"/>
    </source>
</evidence>
<dbReference type="OrthoDB" id="5106486at2759"/>
<reference evidence="3 4" key="1">
    <citation type="journal article" date="2019" name="Nat. Ecol. Evol.">
        <title>Megaphylogeny resolves global patterns of mushroom evolution.</title>
        <authorList>
            <person name="Varga T."/>
            <person name="Krizsan K."/>
            <person name="Foldi C."/>
            <person name="Dima B."/>
            <person name="Sanchez-Garcia M."/>
            <person name="Sanchez-Ramirez S."/>
            <person name="Szollosi G.J."/>
            <person name="Szarkandi J.G."/>
            <person name="Papp V."/>
            <person name="Albert L."/>
            <person name="Andreopoulos W."/>
            <person name="Angelini C."/>
            <person name="Antonin V."/>
            <person name="Barry K.W."/>
            <person name="Bougher N.L."/>
            <person name="Buchanan P."/>
            <person name="Buyck B."/>
            <person name="Bense V."/>
            <person name="Catcheside P."/>
            <person name="Chovatia M."/>
            <person name="Cooper J."/>
            <person name="Damon W."/>
            <person name="Desjardin D."/>
            <person name="Finy P."/>
            <person name="Geml J."/>
            <person name="Haridas S."/>
            <person name="Hughes K."/>
            <person name="Justo A."/>
            <person name="Karasinski D."/>
            <person name="Kautmanova I."/>
            <person name="Kiss B."/>
            <person name="Kocsube S."/>
            <person name="Kotiranta H."/>
            <person name="LaButti K.M."/>
            <person name="Lechner B.E."/>
            <person name="Liimatainen K."/>
            <person name="Lipzen A."/>
            <person name="Lukacs Z."/>
            <person name="Mihaltcheva S."/>
            <person name="Morgado L.N."/>
            <person name="Niskanen T."/>
            <person name="Noordeloos M.E."/>
            <person name="Ohm R.A."/>
            <person name="Ortiz-Santana B."/>
            <person name="Ovrebo C."/>
            <person name="Racz N."/>
            <person name="Riley R."/>
            <person name="Savchenko A."/>
            <person name="Shiryaev A."/>
            <person name="Soop K."/>
            <person name="Spirin V."/>
            <person name="Szebenyi C."/>
            <person name="Tomsovsky M."/>
            <person name="Tulloss R.E."/>
            <person name="Uehling J."/>
            <person name="Grigoriev I.V."/>
            <person name="Vagvolgyi C."/>
            <person name="Papp T."/>
            <person name="Martin F.M."/>
            <person name="Miettinen O."/>
            <person name="Hibbett D.S."/>
            <person name="Nagy L.G."/>
        </authorList>
    </citation>
    <scope>NUCLEOTIDE SEQUENCE [LARGE SCALE GENOMIC DNA]</scope>
    <source>
        <strain evidence="3 4">FP101781</strain>
    </source>
</reference>
<dbReference type="AlphaFoldDB" id="A0A4Y7SB08"/>
<protein>
    <recommendedName>
        <fullName evidence="2">Nephrocystin 3-like N-terminal domain-containing protein</fullName>
    </recommendedName>
</protein>
<dbReference type="Proteomes" id="UP000298030">
    <property type="component" value="Unassembled WGS sequence"/>
</dbReference>
<accession>A0A4Y7SB08</accession>
<gene>
    <name evidence="3" type="ORF">FA13DRAFT_1607332</name>
</gene>
<dbReference type="InterPro" id="IPR056884">
    <property type="entry name" value="NPHP3-like_N"/>
</dbReference>
<sequence length="116" mass="12280">IYGYAGCSKSAISQAVAEQLAQEDRLAASFFFFRGAGDRSTISQFAHTIAHQLTATIPDALSIIESAVKRNPGLLSTSTSSLSVQFRELVLNPMKIAASSVELASATILLDGLDEC</sequence>
<dbReference type="Gene3D" id="3.40.50.300">
    <property type="entry name" value="P-loop containing nucleotide triphosphate hydrolases"/>
    <property type="match status" value="1"/>
</dbReference>